<keyword evidence="2" id="KW-1133">Transmembrane helix</keyword>
<evidence type="ECO:0000256" key="1">
    <source>
        <dbReference type="SAM" id="MobiDB-lite"/>
    </source>
</evidence>
<name>A0A0K2GAN5_NITMO</name>
<evidence type="ECO:0000256" key="2">
    <source>
        <dbReference type="SAM" id="Phobius"/>
    </source>
</evidence>
<reference evidence="3 4" key="1">
    <citation type="journal article" date="2015" name="Proc. Natl. Acad. Sci. U.S.A.">
        <title>Expanded metabolic versatility of ubiquitous nitrite-oxidizing bacteria from the genus Nitrospira.</title>
        <authorList>
            <person name="Koch H."/>
            <person name="Lucker S."/>
            <person name="Albertsen M."/>
            <person name="Kitzinger K."/>
            <person name="Herbold C."/>
            <person name="Spieck E."/>
            <person name="Nielsen P.H."/>
            <person name="Wagner M."/>
            <person name="Daims H."/>
        </authorList>
    </citation>
    <scope>NUCLEOTIDE SEQUENCE [LARGE SCALE GENOMIC DNA]</scope>
    <source>
        <strain evidence="3 4">NSP M-1</strain>
    </source>
</reference>
<feature type="region of interest" description="Disordered" evidence="1">
    <location>
        <begin position="179"/>
        <end position="201"/>
    </location>
</feature>
<dbReference type="STRING" id="42253.NITMOv2_1584"/>
<keyword evidence="2" id="KW-0472">Membrane</keyword>
<proteinExistence type="predicted"/>
<dbReference type="KEGG" id="nmv:NITMOv2_1584"/>
<evidence type="ECO:0000313" key="3">
    <source>
        <dbReference type="EMBL" id="ALA58008.1"/>
    </source>
</evidence>
<dbReference type="Pfam" id="PF05309">
    <property type="entry name" value="TraE"/>
    <property type="match status" value="1"/>
</dbReference>
<dbReference type="Proteomes" id="UP000069205">
    <property type="component" value="Chromosome"/>
</dbReference>
<dbReference type="InterPro" id="IPR007973">
    <property type="entry name" value="Pilus_assembly_TraE"/>
</dbReference>
<keyword evidence="2" id="KW-0812">Transmembrane</keyword>
<gene>
    <name evidence="3" type="ORF">NITMOv2_1584</name>
</gene>
<evidence type="ECO:0000313" key="4">
    <source>
        <dbReference type="Proteomes" id="UP000069205"/>
    </source>
</evidence>
<accession>A0A0K2GAN5</accession>
<sequence>MHLGQYVKDLYSTRAIAFVLLLANIGLVLALIANGLYRRVEILHVVPASVSHEYLVTSDGNVSDEYRRQIALTLLPFITNVTPRSVEFGHTVVLRYVAPEQYGTMSEGLGAERIYIVGNNLNRVFFPETTEIIGEDVVISGLERRFSGSILVAEEEREYHLTLRFKDFKPEIVAISSQHRDRARAGKSAVQSGRSETDRRG</sequence>
<dbReference type="EMBL" id="CP011801">
    <property type="protein sequence ID" value="ALA58008.1"/>
    <property type="molecule type" value="Genomic_DNA"/>
</dbReference>
<feature type="transmembrane region" description="Helical" evidence="2">
    <location>
        <begin position="15"/>
        <end position="37"/>
    </location>
</feature>
<protein>
    <submittedName>
        <fullName evidence="3">Uncharacterized protein</fullName>
    </submittedName>
</protein>
<dbReference type="RefSeq" id="WP_053379234.1">
    <property type="nucleotide sequence ID" value="NZ_CP011801.1"/>
</dbReference>
<organism evidence="3 4">
    <name type="scientific">Nitrospira moscoviensis</name>
    <dbReference type="NCBI Taxonomy" id="42253"/>
    <lineage>
        <taxon>Bacteria</taxon>
        <taxon>Pseudomonadati</taxon>
        <taxon>Nitrospirota</taxon>
        <taxon>Nitrospiria</taxon>
        <taxon>Nitrospirales</taxon>
        <taxon>Nitrospiraceae</taxon>
        <taxon>Nitrospira</taxon>
    </lineage>
</organism>
<dbReference type="OrthoDB" id="5362036at2"/>
<dbReference type="PATRIC" id="fig|42253.5.peg.1556"/>
<dbReference type="AlphaFoldDB" id="A0A0K2GAN5"/>
<keyword evidence="4" id="KW-1185">Reference proteome</keyword>